<comment type="subunit">
    <text evidence="9">Component of the Sec protein translocase complex. Heterotrimer consisting of SecY, SecE and SecG subunits. The heterotrimers can form oligomers, although 1 heterotrimer is thought to be able to translocate proteins. Interacts with the ribosome. Interacts with SecDF, and other proteins may be involved. Interacts with SecA.</text>
</comment>
<dbReference type="GO" id="GO:0005886">
    <property type="term" value="C:plasma membrane"/>
    <property type="evidence" value="ECO:0007669"/>
    <property type="project" value="UniProtKB-UniRule"/>
</dbReference>
<dbReference type="PANTHER" id="PTHR33910:SF1">
    <property type="entry name" value="PROTEIN TRANSLOCASE SUBUNIT SECE"/>
    <property type="match status" value="1"/>
</dbReference>
<protein>
    <recommendedName>
        <fullName evidence="9">Protein translocase subunit SecE</fullName>
    </recommendedName>
</protein>
<evidence type="ECO:0000256" key="7">
    <source>
        <dbReference type="ARBA" id="ARBA00023010"/>
    </source>
</evidence>
<evidence type="ECO:0000256" key="1">
    <source>
        <dbReference type="ARBA" id="ARBA00004370"/>
    </source>
</evidence>
<dbReference type="GO" id="GO:0043952">
    <property type="term" value="P:protein transport by the Sec complex"/>
    <property type="evidence" value="ECO:0007669"/>
    <property type="project" value="UniProtKB-UniRule"/>
</dbReference>
<feature type="transmembrane region" description="Helical" evidence="9">
    <location>
        <begin position="18"/>
        <end position="35"/>
    </location>
</feature>
<dbReference type="PANTHER" id="PTHR33910">
    <property type="entry name" value="PROTEIN TRANSLOCASE SUBUNIT SECE"/>
    <property type="match status" value="1"/>
</dbReference>
<dbReference type="InterPro" id="IPR001901">
    <property type="entry name" value="Translocase_SecE/Sec61-g"/>
</dbReference>
<keyword evidence="2 9" id="KW-0813">Transport</keyword>
<dbReference type="GO" id="GO:0006605">
    <property type="term" value="P:protein targeting"/>
    <property type="evidence" value="ECO:0007669"/>
    <property type="project" value="UniProtKB-UniRule"/>
</dbReference>
<dbReference type="EMBL" id="FOAA01000003">
    <property type="protein sequence ID" value="SEK57936.1"/>
    <property type="molecule type" value="Genomic_DNA"/>
</dbReference>
<comment type="function">
    <text evidence="9">Essential subunit of the Sec protein translocation channel SecYEG. Clamps together the 2 halves of SecY. May contact the channel plug during translocation.</text>
</comment>
<dbReference type="GO" id="GO:0065002">
    <property type="term" value="P:intracellular protein transmembrane transport"/>
    <property type="evidence" value="ECO:0007669"/>
    <property type="project" value="UniProtKB-UniRule"/>
</dbReference>
<evidence type="ECO:0000256" key="5">
    <source>
        <dbReference type="ARBA" id="ARBA00022927"/>
    </source>
</evidence>
<dbReference type="RefSeq" id="WP_090251277.1">
    <property type="nucleotide sequence ID" value="NZ_FOAA01000003.1"/>
</dbReference>
<reference evidence="11" key="1">
    <citation type="submission" date="2016-10" db="EMBL/GenBank/DDBJ databases">
        <authorList>
            <person name="Varghese N."/>
            <person name="Submissions S."/>
        </authorList>
    </citation>
    <scope>NUCLEOTIDE SEQUENCE [LARGE SCALE GENOMIC DNA]</scope>
    <source>
        <strain evidence="11">DSM 241</strain>
    </source>
</reference>
<organism evidence="10 11">
    <name type="scientific">Ectothiorhodospira marina</name>
    <dbReference type="NCBI Taxonomy" id="1396821"/>
    <lineage>
        <taxon>Bacteria</taxon>
        <taxon>Pseudomonadati</taxon>
        <taxon>Pseudomonadota</taxon>
        <taxon>Gammaproteobacteria</taxon>
        <taxon>Chromatiales</taxon>
        <taxon>Ectothiorhodospiraceae</taxon>
        <taxon>Ectothiorhodospira</taxon>
    </lineage>
</organism>
<comment type="caution">
    <text evidence="9">Lacks conserved residue(s) required for the propagation of feature annotation.</text>
</comment>
<name>A0A1H7I5Z0_9GAMM</name>
<dbReference type="Gene3D" id="1.20.5.1030">
    <property type="entry name" value="Preprotein translocase secy subunit"/>
    <property type="match status" value="1"/>
</dbReference>
<keyword evidence="5 9" id="KW-0653">Protein transport</keyword>
<dbReference type="OrthoDB" id="9806365at2"/>
<evidence type="ECO:0000256" key="9">
    <source>
        <dbReference type="HAMAP-Rule" id="MF_00422"/>
    </source>
</evidence>
<evidence type="ECO:0000256" key="3">
    <source>
        <dbReference type="ARBA" id="ARBA00022475"/>
    </source>
</evidence>
<dbReference type="PROSITE" id="PS01067">
    <property type="entry name" value="SECE_SEC61G"/>
    <property type="match status" value="1"/>
</dbReference>
<sequence>MAGKAEEVEGAGFDTVKLLAAVGLLVAGVTGFYWFADQSTLLRVLGLLAFAAVSVGIIFTTAKGRSLAAFLTDARTEVRKMVWPSRAETLQTALVVIAVTILVAIFLWLIDMLLGWSIREFIR</sequence>
<comment type="similarity">
    <text evidence="9">Belongs to the SecE/SEC61-gamma family.</text>
</comment>
<dbReference type="STRING" id="1396821.SAMN05444515_10341"/>
<evidence type="ECO:0000256" key="2">
    <source>
        <dbReference type="ARBA" id="ARBA00022448"/>
    </source>
</evidence>
<feature type="transmembrane region" description="Helical" evidence="9">
    <location>
        <begin position="42"/>
        <end position="62"/>
    </location>
</feature>
<keyword evidence="8 9" id="KW-0472">Membrane</keyword>
<accession>A0A1H7I5Z0</accession>
<keyword evidence="4 9" id="KW-0812">Transmembrane</keyword>
<dbReference type="NCBIfam" id="TIGR00964">
    <property type="entry name" value="secE_bact"/>
    <property type="match status" value="1"/>
</dbReference>
<dbReference type="Proteomes" id="UP000199256">
    <property type="component" value="Unassembled WGS sequence"/>
</dbReference>
<keyword evidence="3 9" id="KW-1003">Cell membrane</keyword>
<dbReference type="GO" id="GO:0009306">
    <property type="term" value="P:protein secretion"/>
    <property type="evidence" value="ECO:0007669"/>
    <property type="project" value="UniProtKB-UniRule"/>
</dbReference>
<dbReference type="InterPro" id="IPR038379">
    <property type="entry name" value="SecE_sf"/>
</dbReference>
<keyword evidence="6 9" id="KW-1133">Transmembrane helix</keyword>
<evidence type="ECO:0000313" key="10">
    <source>
        <dbReference type="EMBL" id="SEK57936.1"/>
    </source>
</evidence>
<dbReference type="HAMAP" id="MF_00422">
    <property type="entry name" value="SecE"/>
    <property type="match status" value="1"/>
</dbReference>
<keyword evidence="7 9" id="KW-0811">Translocation</keyword>
<feature type="transmembrane region" description="Helical" evidence="9">
    <location>
        <begin position="90"/>
        <end position="114"/>
    </location>
</feature>
<evidence type="ECO:0000256" key="4">
    <source>
        <dbReference type="ARBA" id="ARBA00022692"/>
    </source>
</evidence>
<evidence type="ECO:0000313" key="11">
    <source>
        <dbReference type="Proteomes" id="UP000199256"/>
    </source>
</evidence>
<dbReference type="GO" id="GO:0008320">
    <property type="term" value="F:protein transmembrane transporter activity"/>
    <property type="evidence" value="ECO:0007669"/>
    <property type="project" value="UniProtKB-UniRule"/>
</dbReference>
<dbReference type="AlphaFoldDB" id="A0A1H7I5Z0"/>
<dbReference type="PRINTS" id="PR01650">
    <property type="entry name" value="SECETRNLCASE"/>
</dbReference>
<comment type="subcellular location">
    <subcellularLocation>
        <location evidence="1">Membrane</location>
    </subcellularLocation>
</comment>
<keyword evidence="11" id="KW-1185">Reference proteome</keyword>
<proteinExistence type="inferred from homology"/>
<evidence type="ECO:0000256" key="8">
    <source>
        <dbReference type="ARBA" id="ARBA00023136"/>
    </source>
</evidence>
<evidence type="ECO:0000256" key="6">
    <source>
        <dbReference type="ARBA" id="ARBA00022989"/>
    </source>
</evidence>
<gene>
    <name evidence="9" type="primary">secE</name>
    <name evidence="10" type="ORF">SAMN05444515_10341</name>
</gene>
<dbReference type="Pfam" id="PF00584">
    <property type="entry name" value="SecE"/>
    <property type="match status" value="1"/>
</dbReference>
<dbReference type="InterPro" id="IPR005807">
    <property type="entry name" value="SecE_bac"/>
</dbReference>